<dbReference type="PANTHER" id="PTHR21240:SF27">
    <property type="entry name" value="2-AMINO-3-CARBOXYMUCONATE-6-SEMIALDEHYDE DECARBOXYLASE"/>
    <property type="match status" value="1"/>
</dbReference>
<evidence type="ECO:0000256" key="3">
    <source>
        <dbReference type="ARBA" id="ARBA00011245"/>
    </source>
</evidence>
<dbReference type="InterPro" id="IPR032466">
    <property type="entry name" value="Metal_Hydrolase"/>
</dbReference>
<gene>
    <name evidence="12" type="ORF">CNECB9_1920023</name>
</gene>
<evidence type="ECO:0000256" key="4">
    <source>
        <dbReference type="ARBA" id="ARBA00012365"/>
    </source>
</evidence>
<keyword evidence="7" id="KW-0210">Decarboxylase</keyword>
<dbReference type="GO" id="GO:0046872">
    <property type="term" value="F:metal ion binding"/>
    <property type="evidence" value="ECO:0007669"/>
    <property type="project" value="UniProtKB-KW"/>
</dbReference>
<organism evidence="12">
    <name type="scientific">Cupriavidus necator</name>
    <name type="common">Alcaligenes eutrophus</name>
    <name type="synonym">Ralstonia eutropha</name>
    <dbReference type="NCBI Taxonomy" id="106590"/>
    <lineage>
        <taxon>Bacteria</taxon>
        <taxon>Pseudomonadati</taxon>
        <taxon>Pseudomonadota</taxon>
        <taxon>Betaproteobacteria</taxon>
        <taxon>Burkholderiales</taxon>
        <taxon>Burkholderiaceae</taxon>
        <taxon>Cupriavidus</taxon>
    </lineage>
</organism>
<proteinExistence type="inferred from homology"/>
<comment type="pathway">
    <text evidence="1">Secondary metabolite metabolism; quinolate metabolism.</text>
</comment>
<dbReference type="GO" id="GO:0005829">
    <property type="term" value="C:cytosol"/>
    <property type="evidence" value="ECO:0007669"/>
    <property type="project" value="TreeGrafter"/>
</dbReference>
<accession>A0A1K0IBT9</accession>
<dbReference type="Pfam" id="PF04909">
    <property type="entry name" value="Amidohydro_2"/>
    <property type="match status" value="1"/>
</dbReference>
<dbReference type="RefSeq" id="WP_340522230.1">
    <property type="nucleotide sequence ID" value="NZ_FMSH01000104.1"/>
</dbReference>
<dbReference type="InterPro" id="IPR006680">
    <property type="entry name" value="Amidohydro-rel"/>
</dbReference>
<evidence type="ECO:0000313" key="12">
    <source>
        <dbReference type="EMBL" id="SCU74628.1"/>
    </source>
</evidence>
<keyword evidence="9" id="KW-0456">Lyase</keyword>
<evidence type="ECO:0000256" key="8">
    <source>
        <dbReference type="ARBA" id="ARBA00022833"/>
    </source>
</evidence>
<evidence type="ECO:0000256" key="1">
    <source>
        <dbReference type="ARBA" id="ARBA00005079"/>
    </source>
</evidence>
<evidence type="ECO:0000256" key="6">
    <source>
        <dbReference type="ARBA" id="ARBA00022723"/>
    </source>
</evidence>
<feature type="domain" description="Amidohydrolase-related" evidence="11">
    <location>
        <begin position="4"/>
        <end position="331"/>
    </location>
</feature>
<comment type="similarity">
    <text evidence="2">Belongs to the metallo-dependent hydrolases superfamily. ACMSD family.</text>
</comment>
<name>A0A1K0IBT9_CUPNE</name>
<comment type="subunit">
    <text evidence="3">Monomer.</text>
</comment>
<evidence type="ECO:0000256" key="9">
    <source>
        <dbReference type="ARBA" id="ARBA00023239"/>
    </source>
</evidence>
<protein>
    <recommendedName>
        <fullName evidence="5">2-amino-3-carboxymuconate-6-semialdehyde decarboxylase</fullName>
        <ecNumber evidence="4">4.1.1.45</ecNumber>
    </recommendedName>
    <alternativeName>
        <fullName evidence="10">Picolinate carboxylase</fullName>
    </alternativeName>
</protein>
<dbReference type="SUPFAM" id="SSF51556">
    <property type="entry name" value="Metallo-dependent hydrolases"/>
    <property type="match status" value="1"/>
</dbReference>
<keyword evidence="6" id="KW-0479">Metal-binding</keyword>
<dbReference type="GO" id="GO:0016787">
    <property type="term" value="F:hydrolase activity"/>
    <property type="evidence" value="ECO:0007669"/>
    <property type="project" value="InterPro"/>
</dbReference>
<dbReference type="InterPro" id="IPR032465">
    <property type="entry name" value="ACMSD"/>
</dbReference>
<evidence type="ECO:0000256" key="2">
    <source>
        <dbReference type="ARBA" id="ARBA00005871"/>
    </source>
</evidence>
<dbReference type="PANTHER" id="PTHR21240">
    <property type="entry name" value="2-AMINO-3-CARBOXYLMUCONATE-6-SEMIALDEHYDE DECARBOXYLASE"/>
    <property type="match status" value="1"/>
</dbReference>
<dbReference type="GO" id="GO:0001760">
    <property type="term" value="F:aminocarboxymuconate-semialdehyde decarboxylase activity"/>
    <property type="evidence" value="ECO:0007669"/>
    <property type="project" value="UniProtKB-EC"/>
</dbReference>
<dbReference type="GO" id="GO:0019748">
    <property type="term" value="P:secondary metabolic process"/>
    <property type="evidence" value="ECO:0007669"/>
    <property type="project" value="TreeGrafter"/>
</dbReference>
<dbReference type="Gene3D" id="3.20.20.140">
    <property type="entry name" value="Metal-dependent hydrolases"/>
    <property type="match status" value="1"/>
</dbReference>
<evidence type="ECO:0000256" key="10">
    <source>
        <dbReference type="ARBA" id="ARBA00031120"/>
    </source>
</evidence>
<reference evidence="12" key="1">
    <citation type="submission" date="2016-09" db="EMBL/GenBank/DDBJ databases">
        <authorList>
            <person name="Capua I."/>
            <person name="De Benedictis P."/>
            <person name="Joannis T."/>
            <person name="Lombin L.H."/>
            <person name="Cattoli G."/>
        </authorList>
    </citation>
    <scope>NUCLEOTIDE SEQUENCE</scope>
    <source>
        <strain evidence="12">B9</strain>
    </source>
</reference>
<evidence type="ECO:0000259" key="11">
    <source>
        <dbReference type="Pfam" id="PF04909"/>
    </source>
</evidence>
<keyword evidence="8" id="KW-0862">Zinc</keyword>
<dbReference type="EC" id="4.1.1.45" evidence="4"/>
<dbReference type="EMBL" id="FMSH01000104">
    <property type="protein sequence ID" value="SCU74628.1"/>
    <property type="molecule type" value="Genomic_DNA"/>
</dbReference>
<evidence type="ECO:0000256" key="7">
    <source>
        <dbReference type="ARBA" id="ARBA00022793"/>
    </source>
</evidence>
<sequence>MKKIDMHAHFFPRITQKEAAMLDAERAPWLAIDADGESGHIMTGDSRFRPVYRALWDPALRIEEMDRHDLNLQIVCATPIMFGYRYEARATATWAERMNDLALEHCAYRPARLKALAQVPLQDLELACREATRAKAAGHVGVQIGNHLGPHDLDDARLVDFLVHCANDGIPVLVHPWDMMTDGRMKKWMLPWLVSMPAETQLGILSLILSGAFERIPESLKLCFAHGGGGFAFLLGRAENAWHCRDIVREDCPHPPSHYLKRFFVDSAVFDDRALRLLIEVMGANRVMLGSDYPFPLGEQEIGKLVASNPWVGDDERAQILAGNAVRFFDLST</sequence>
<dbReference type="AlphaFoldDB" id="A0A1K0IBT9"/>
<evidence type="ECO:0000256" key="5">
    <source>
        <dbReference type="ARBA" id="ARBA00021214"/>
    </source>
</evidence>